<organism evidence="11 12">
    <name type="scientific">Ziziphus jujuba var. spinosa</name>
    <dbReference type="NCBI Taxonomy" id="714518"/>
    <lineage>
        <taxon>Eukaryota</taxon>
        <taxon>Viridiplantae</taxon>
        <taxon>Streptophyta</taxon>
        <taxon>Embryophyta</taxon>
        <taxon>Tracheophyta</taxon>
        <taxon>Spermatophyta</taxon>
        <taxon>Magnoliopsida</taxon>
        <taxon>eudicotyledons</taxon>
        <taxon>Gunneridae</taxon>
        <taxon>Pentapetalae</taxon>
        <taxon>rosids</taxon>
        <taxon>fabids</taxon>
        <taxon>Rosales</taxon>
        <taxon>Rhamnaceae</taxon>
        <taxon>Paliureae</taxon>
        <taxon>Ziziphus</taxon>
    </lineage>
</organism>
<keyword evidence="5" id="KW-0808">Transferase</keyword>
<evidence type="ECO:0000259" key="10">
    <source>
        <dbReference type="PROSITE" id="PS01031"/>
    </source>
</evidence>
<evidence type="ECO:0000256" key="8">
    <source>
        <dbReference type="PROSITE-ProRule" id="PRU00285"/>
    </source>
</evidence>
<comment type="similarity">
    <text evidence="8 9">Belongs to the small heat shock protein (HSP20) family.</text>
</comment>
<dbReference type="EMBL" id="JAEACU010000002">
    <property type="protein sequence ID" value="KAH7542365.1"/>
    <property type="molecule type" value="Genomic_DNA"/>
</dbReference>
<evidence type="ECO:0000313" key="11">
    <source>
        <dbReference type="EMBL" id="KAH7542365.1"/>
    </source>
</evidence>
<evidence type="ECO:0000256" key="6">
    <source>
        <dbReference type="ARBA" id="ARBA00023016"/>
    </source>
</evidence>
<dbReference type="GO" id="GO:0080044">
    <property type="term" value="F:quercetin 7-O-glucosyltransferase activity"/>
    <property type="evidence" value="ECO:0007669"/>
    <property type="project" value="TreeGrafter"/>
</dbReference>
<dbReference type="Gene3D" id="3.40.50.2000">
    <property type="entry name" value="Glycogen Phosphorylase B"/>
    <property type="match status" value="2"/>
</dbReference>
<reference evidence="11" key="1">
    <citation type="journal article" date="2021" name="Front. Plant Sci.">
        <title>Chromosome-Scale Genome Assembly for Chinese Sour Jujube and Insights Into Its Genome Evolution and Domestication Signature.</title>
        <authorList>
            <person name="Shen L.-Y."/>
            <person name="Luo H."/>
            <person name="Wang X.-L."/>
            <person name="Wang X.-M."/>
            <person name="Qiu X.-J."/>
            <person name="Liu H."/>
            <person name="Zhou S.-S."/>
            <person name="Jia K.-H."/>
            <person name="Nie S."/>
            <person name="Bao Y.-T."/>
            <person name="Zhang R.-G."/>
            <person name="Yun Q.-Z."/>
            <person name="Chai Y.-H."/>
            <person name="Lu J.-Y."/>
            <person name="Li Y."/>
            <person name="Zhao S.-W."/>
            <person name="Mao J.-F."/>
            <person name="Jia S.-G."/>
            <person name="Mao Y.-M."/>
        </authorList>
    </citation>
    <scope>NUCLEOTIDE SEQUENCE</scope>
    <source>
        <strain evidence="11">AT0</strain>
        <tissue evidence="11">Leaf</tissue>
    </source>
</reference>
<dbReference type="CDD" id="cd06472">
    <property type="entry name" value="ACD_ScHsp26_like"/>
    <property type="match status" value="1"/>
</dbReference>
<dbReference type="Gene3D" id="2.60.40.790">
    <property type="match status" value="1"/>
</dbReference>
<dbReference type="CDD" id="cd03784">
    <property type="entry name" value="GT1_Gtf-like"/>
    <property type="match status" value="1"/>
</dbReference>
<evidence type="ECO:0000256" key="4">
    <source>
        <dbReference type="ARBA" id="ARBA00022676"/>
    </source>
</evidence>
<dbReference type="Pfam" id="PF00201">
    <property type="entry name" value="UDPGT"/>
    <property type="match status" value="1"/>
</dbReference>
<dbReference type="Pfam" id="PF00011">
    <property type="entry name" value="HSP20"/>
    <property type="match status" value="1"/>
</dbReference>
<dbReference type="FunFam" id="3.40.50.2000:FF:000120">
    <property type="entry name" value="UDP-glycosyltransferase 76C1"/>
    <property type="match status" value="1"/>
</dbReference>
<evidence type="ECO:0000256" key="3">
    <source>
        <dbReference type="ARBA" id="ARBA00022490"/>
    </source>
</evidence>
<keyword evidence="3" id="KW-0963">Cytoplasm</keyword>
<dbReference type="GO" id="GO:0005737">
    <property type="term" value="C:cytoplasm"/>
    <property type="evidence" value="ECO:0007669"/>
    <property type="project" value="UniProtKB-SubCell"/>
</dbReference>
<evidence type="ECO:0000256" key="9">
    <source>
        <dbReference type="RuleBase" id="RU003616"/>
    </source>
</evidence>
<dbReference type="GO" id="GO:0080043">
    <property type="term" value="F:quercetin 3-O-glucosyltransferase activity"/>
    <property type="evidence" value="ECO:0007669"/>
    <property type="project" value="TreeGrafter"/>
</dbReference>
<evidence type="ECO:0000256" key="1">
    <source>
        <dbReference type="ARBA" id="ARBA00004496"/>
    </source>
</evidence>
<dbReference type="InterPro" id="IPR008978">
    <property type="entry name" value="HSP20-like_chaperone"/>
</dbReference>
<protein>
    <recommendedName>
        <fullName evidence="10">SHSP domain-containing protein</fullName>
    </recommendedName>
</protein>
<dbReference type="PANTHER" id="PTHR11926">
    <property type="entry name" value="GLUCOSYL/GLUCURONOSYL TRANSFERASES"/>
    <property type="match status" value="1"/>
</dbReference>
<dbReference type="PROSITE" id="PS01031">
    <property type="entry name" value="SHSP"/>
    <property type="match status" value="1"/>
</dbReference>
<dbReference type="FunFam" id="2.60.40.790:FF:000009">
    <property type="entry name" value="17.6 kDa class I heat shock protein-like"/>
    <property type="match status" value="1"/>
</dbReference>
<evidence type="ECO:0000313" key="12">
    <source>
        <dbReference type="Proteomes" id="UP000813462"/>
    </source>
</evidence>
<accession>A0A978VU70</accession>
<dbReference type="SUPFAM" id="SSF53756">
    <property type="entry name" value="UDP-Glycosyltransferase/glycogen phosphorylase"/>
    <property type="match status" value="1"/>
</dbReference>
<keyword evidence="4" id="KW-0328">Glycosyltransferase</keyword>
<feature type="domain" description="SHSP" evidence="10">
    <location>
        <begin position="366"/>
        <end position="480"/>
    </location>
</feature>
<dbReference type="Proteomes" id="UP000813462">
    <property type="component" value="Unassembled WGS sequence"/>
</dbReference>
<keyword evidence="6" id="KW-0346">Stress response</keyword>
<comment type="subunit">
    <text evidence="7">Forms oligomeric structures.</text>
</comment>
<comment type="subcellular location">
    <subcellularLocation>
        <location evidence="1">Cytoplasm</location>
    </subcellularLocation>
</comment>
<name>A0A978VU70_ZIZJJ</name>
<dbReference type="AlphaFoldDB" id="A0A978VU70"/>
<comment type="similarity">
    <text evidence="2">Belongs to the UDP-glycosyltransferase family.</text>
</comment>
<comment type="caution">
    <text evidence="11">The sequence shown here is derived from an EMBL/GenBank/DDBJ whole genome shotgun (WGS) entry which is preliminary data.</text>
</comment>
<gene>
    <name evidence="11" type="ORF">FEM48_Zijuj02G0065600</name>
</gene>
<dbReference type="SUPFAM" id="SSF49764">
    <property type="entry name" value="HSP20-like chaperones"/>
    <property type="match status" value="1"/>
</dbReference>
<dbReference type="InterPro" id="IPR002213">
    <property type="entry name" value="UDP_glucos_trans"/>
</dbReference>
<evidence type="ECO:0000256" key="2">
    <source>
        <dbReference type="ARBA" id="ARBA00009995"/>
    </source>
</evidence>
<evidence type="ECO:0000256" key="5">
    <source>
        <dbReference type="ARBA" id="ARBA00022679"/>
    </source>
</evidence>
<dbReference type="InterPro" id="IPR002068">
    <property type="entry name" value="A-crystallin/Hsp20_dom"/>
</dbReference>
<sequence length="480" mass="53950">MKKETERRSRRLVLVPCPLQGHINPMLQLGTILESRGFSITIAHTSYNSPNPETHPEFSFLLIPDGLSDRDISSGDLISLVLNINHNCKGSLNQLIQQEDPHRKEIACIISDELMYFAEAVAANLKLPSIILRTTSAATALARSAVLELKAQGLIPFQDSRSHDLVPKLHPLRFKDLPISIFADFETAAKLAVYSYRNRTSSAVIWNTMDCLEQSRLLQVQQEHKVPIFPIAPMHTIAPHTSSSLLKEDRSCMEWLDKQSHNSVIYVSLGSIAFLSEKEVGEMAWGLANSEQPFLWVVRPGSISGSDWIELLPQGFRNAKMAMIPSFFGGRRSSVFGPFSQDIWDPFKDFPFPSSLSSSFPQFSPENSALVNIRIDWKGTPEAHVFKAYLPGLKNEEVKVEIEDDRVLLISGERNVEKEDKNGTWHRVEHSTGKFHRRFRLPENAKMEDVKASMENGVLTVTVPKLVVKKPDVKAIEISS</sequence>
<dbReference type="PANTHER" id="PTHR11926:SF1494">
    <property type="entry name" value="FLAVONOL 3-O-GLUCOSYLTRANSFERASE UGT76E12-RELATED"/>
    <property type="match status" value="1"/>
</dbReference>
<proteinExistence type="inferred from homology"/>
<evidence type="ECO:0000256" key="7">
    <source>
        <dbReference type="ARBA" id="ARBA00038789"/>
    </source>
</evidence>